<evidence type="ECO:0000313" key="6">
    <source>
        <dbReference type="EnsemblPlants" id="Solyc12g036480.2.1"/>
    </source>
</evidence>
<dbReference type="GO" id="GO:0000976">
    <property type="term" value="F:transcription cis-regulatory region binding"/>
    <property type="evidence" value="ECO:0007669"/>
    <property type="project" value="UniProtKB-ARBA"/>
</dbReference>
<keyword evidence="4" id="KW-0539">Nucleus</keyword>
<dbReference type="EnsemblPlants" id="Solyc12g036480.2.1">
    <property type="protein sequence ID" value="Solyc12g036480.2.1"/>
    <property type="gene ID" value="Solyc12g036480.2"/>
</dbReference>
<keyword evidence="1" id="KW-0805">Transcription regulation</keyword>
<protein>
    <recommendedName>
        <fullName evidence="5">NAC domain-containing protein</fullName>
    </recommendedName>
</protein>
<proteinExistence type="predicted"/>
<keyword evidence="7" id="KW-1185">Reference proteome</keyword>
<gene>
    <name evidence="6" type="primary">LOC101257935</name>
</gene>
<name>A0A3Q7J8P3_SOLLC</name>
<feature type="domain" description="NAC" evidence="5">
    <location>
        <begin position="5"/>
        <end position="153"/>
    </location>
</feature>
<evidence type="ECO:0000256" key="1">
    <source>
        <dbReference type="ARBA" id="ARBA00023015"/>
    </source>
</evidence>
<dbReference type="Proteomes" id="UP000004994">
    <property type="component" value="Chromosome 12"/>
</dbReference>
<keyword evidence="3" id="KW-0804">Transcription</keyword>
<dbReference type="GO" id="GO:0006355">
    <property type="term" value="P:regulation of DNA-templated transcription"/>
    <property type="evidence" value="ECO:0007669"/>
    <property type="project" value="InterPro"/>
</dbReference>
<dbReference type="InParanoid" id="A0A3Q7J8P3"/>
<dbReference type="Pfam" id="PF02365">
    <property type="entry name" value="NAM"/>
    <property type="match status" value="1"/>
</dbReference>
<dbReference type="STRING" id="4081.A0A3Q7J8P3"/>
<dbReference type="KEGG" id="sly:101257935"/>
<dbReference type="InterPro" id="IPR036093">
    <property type="entry name" value="NAC_dom_sf"/>
</dbReference>
<dbReference type="Gramene" id="Solyc12g036480.2.1">
    <property type="protein sequence ID" value="Solyc12g036480.2.1"/>
    <property type="gene ID" value="Solyc12g036480.2"/>
</dbReference>
<dbReference type="SMR" id="A0A3Q7J8P3"/>
<dbReference type="OrthoDB" id="1424968at2759"/>
<evidence type="ECO:0000256" key="4">
    <source>
        <dbReference type="ARBA" id="ARBA00023242"/>
    </source>
</evidence>
<dbReference type="PROSITE" id="PS51005">
    <property type="entry name" value="NAC"/>
    <property type="match status" value="1"/>
</dbReference>
<dbReference type="PANTHER" id="PTHR31744:SF231">
    <property type="entry name" value="NAC DOMAIN-CONTAINING PROTEIN"/>
    <property type="match status" value="1"/>
</dbReference>
<reference evidence="6" key="2">
    <citation type="submission" date="2019-01" db="UniProtKB">
        <authorList>
            <consortium name="EnsemblPlants"/>
        </authorList>
    </citation>
    <scope>IDENTIFICATION</scope>
    <source>
        <strain evidence="6">cv. Heinz 1706</strain>
    </source>
</reference>
<dbReference type="AlphaFoldDB" id="A0A3Q7J8P3"/>
<dbReference type="GeneID" id="101257935"/>
<evidence type="ECO:0000313" key="7">
    <source>
        <dbReference type="Proteomes" id="UP000004994"/>
    </source>
</evidence>
<dbReference type="Gene3D" id="2.170.150.80">
    <property type="entry name" value="NAC domain"/>
    <property type="match status" value="1"/>
</dbReference>
<dbReference type="SUPFAM" id="SSF101941">
    <property type="entry name" value="NAC domain"/>
    <property type="match status" value="1"/>
</dbReference>
<evidence type="ECO:0000256" key="3">
    <source>
        <dbReference type="ARBA" id="ARBA00023163"/>
    </source>
</evidence>
<dbReference type="InterPro" id="IPR003441">
    <property type="entry name" value="NAC-dom"/>
</dbReference>
<dbReference type="OMA" id="TNIPSWT"/>
<evidence type="ECO:0000259" key="5">
    <source>
        <dbReference type="PROSITE" id="PS51005"/>
    </source>
</evidence>
<dbReference type="RefSeq" id="XP_004252235.1">
    <property type="nucleotide sequence ID" value="XM_004252187.4"/>
</dbReference>
<sequence>MDENLPPGFRFHPTDEELITCYLNNKISDFNFTTRAIADVDLNKSEPWDLPAKASMGEKEWYFFSLKDRKYPTGLRTNRATEAGYWKTTGKDKEIYRGGTGVLVGMKKTLVFYRGRAPKGEKTNWVMHEYRIETTFGYKPSKEEWVVCRVFQKSSTVKKPQPTSSSPLSLESPCDTNYTITNELGDIELPFNFNYLTTTPSTAINNISLHNYNNDNINLAAATREANSHPLLPWSSNLLSSNLSSVNSLLFRALQLKSYSPREQATTTHDYAFMLPQENIITTQFGNDFAVNNIGAPSSSTVLDNSVQQQQQQQQEQSYKLDSNIW</sequence>
<evidence type="ECO:0000256" key="2">
    <source>
        <dbReference type="ARBA" id="ARBA00023125"/>
    </source>
</evidence>
<reference evidence="6" key="1">
    <citation type="journal article" date="2012" name="Nature">
        <title>The tomato genome sequence provides insights into fleshy fruit evolution.</title>
        <authorList>
            <consortium name="Tomato Genome Consortium"/>
        </authorList>
    </citation>
    <scope>NUCLEOTIDE SEQUENCE [LARGE SCALE GENOMIC DNA]</scope>
    <source>
        <strain evidence="6">cv. Heinz 1706</strain>
    </source>
</reference>
<accession>A0A3Q7J8P3</accession>
<organism evidence="6">
    <name type="scientific">Solanum lycopersicum</name>
    <name type="common">Tomato</name>
    <name type="synonym">Lycopersicon esculentum</name>
    <dbReference type="NCBI Taxonomy" id="4081"/>
    <lineage>
        <taxon>Eukaryota</taxon>
        <taxon>Viridiplantae</taxon>
        <taxon>Streptophyta</taxon>
        <taxon>Embryophyta</taxon>
        <taxon>Tracheophyta</taxon>
        <taxon>Spermatophyta</taxon>
        <taxon>Magnoliopsida</taxon>
        <taxon>eudicotyledons</taxon>
        <taxon>Gunneridae</taxon>
        <taxon>Pentapetalae</taxon>
        <taxon>asterids</taxon>
        <taxon>lamiids</taxon>
        <taxon>Solanales</taxon>
        <taxon>Solanaceae</taxon>
        <taxon>Solanoideae</taxon>
        <taxon>Solaneae</taxon>
        <taxon>Solanum</taxon>
        <taxon>Solanum subgen. Lycopersicon</taxon>
    </lineage>
</organism>
<dbReference type="FunFam" id="2.170.150.80:FF:000006">
    <property type="entry name" value="NAC domain-containing protein 100-like"/>
    <property type="match status" value="1"/>
</dbReference>
<dbReference type="PANTHER" id="PTHR31744">
    <property type="entry name" value="PROTEIN CUP-SHAPED COTYLEDON 2-RELATED"/>
    <property type="match status" value="1"/>
</dbReference>
<keyword evidence="2" id="KW-0238">DNA-binding</keyword>
<dbReference type="PaxDb" id="4081-Solyc12g036480.1.1"/>